<reference evidence="2 3" key="1">
    <citation type="journal article" date="2016" name="Nat. Commun.">
        <title>Thousands of microbial genomes shed light on interconnected biogeochemical processes in an aquifer system.</title>
        <authorList>
            <person name="Anantharaman K."/>
            <person name="Brown C.T."/>
            <person name="Hug L.A."/>
            <person name="Sharon I."/>
            <person name="Castelle C.J."/>
            <person name="Probst A.J."/>
            <person name="Thomas B.C."/>
            <person name="Singh A."/>
            <person name="Wilkins M.J."/>
            <person name="Karaoz U."/>
            <person name="Brodie E.L."/>
            <person name="Williams K.H."/>
            <person name="Hubbard S.S."/>
            <person name="Banfield J.F."/>
        </authorList>
    </citation>
    <scope>NUCLEOTIDE SEQUENCE [LARGE SCALE GENOMIC DNA]</scope>
</reference>
<evidence type="ECO:0000256" key="1">
    <source>
        <dbReference type="SAM" id="Phobius"/>
    </source>
</evidence>
<evidence type="ECO:0000313" key="3">
    <source>
        <dbReference type="Proteomes" id="UP000176741"/>
    </source>
</evidence>
<gene>
    <name evidence="2" type="ORF">A2771_01695</name>
</gene>
<keyword evidence="1" id="KW-0472">Membrane</keyword>
<accession>A0A1F7XXK7</accession>
<organism evidence="2 3">
    <name type="scientific">Candidatus Woesebacteria bacterium RIFCSPHIGHO2_01_FULL_38_26b</name>
    <dbReference type="NCBI Taxonomy" id="1802491"/>
    <lineage>
        <taxon>Bacteria</taxon>
        <taxon>Candidatus Woeseibacteriota</taxon>
    </lineage>
</organism>
<dbReference type="Proteomes" id="UP000176741">
    <property type="component" value="Unassembled WGS sequence"/>
</dbReference>
<feature type="transmembrane region" description="Helical" evidence="1">
    <location>
        <begin position="20"/>
        <end position="40"/>
    </location>
</feature>
<evidence type="ECO:0000313" key="2">
    <source>
        <dbReference type="EMBL" id="OGM19766.1"/>
    </source>
</evidence>
<comment type="caution">
    <text evidence="2">The sequence shown here is derived from an EMBL/GenBank/DDBJ whole genome shotgun (WGS) entry which is preliminary data.</text>
</comment>
<keyword evidence="1" id="KW-1133">Transmembrane helix</keyword>
<keyword evidence="1" id="KW-0812">Transmembrane</keyword>
<feature type="transmembrane region" description="Helical" evidence="1">
    <location>
        <begin position="163"/>
        <end position="181"/>
    </location>
</feature>
<dbReference type="AlphaFoldDB" id="A0A1F7XXK7"/>
<proteinExistence type="predicted"/>
<protein>
    <submittedName>
        <fullName evidence="2">Uncharacterized protein</fullName>
    </submittedName>
</protein>
<feature type="transmembrane region" description="Helical" evidence="1">
    <location>
        <begin position="126"/>
        <end position="143"/>
    </location>
</feature>
<dbReference type="EMBL" id="MGGD01000057">
    <property type="protein sequence ID" value="OGM19766.1"/>
    <property type="molecule type" value="Genomic_DNA"/>
</dbReference>
<name>A0A1F7XXK7_9BACT</name>
<sequence length="185" mass="20432">MLKFPSYPQKVAFIKSKLVITLFITIFPFMAGAIPVNAFFNPYTISDQTQITGVGEYTFYEATAENPITIQAIRIQQSGSQSETMIMCGQKTIAHNYGVRDYSLDLLNYLCQGTFKAEKTGTGDSAFISVSYLPFNIVSSSFLTDKLSSTSLDITSTLTAGDLAIILALIVLIFLNLFNLIKRFV</sequence>